<evidence type="ECO:0000256" key="2">
    <source>
        <dbReference type="RuleBase" id="RU003682"/>
    </source>
</evidence>
<keyword evidence="5" id="KW-1185">Reference proteome</keyword>
<reference evidence="4" key="1">
    <citation type="submission" date="2021-02" db="EMBL/GenBank/DDBJ databases">
        <title>Genome sequence Cadophora malorum strain M34.</title>
        <authorList>
            <person name="Stefanovic E."/>
            <person name="Vu D."/>
            <person name="Scully C."/>
            <person name="Dijksterhuis J."/>
            <person name="Roader J."/>
            <person name="Houbraken J."/>
        </authorList>
    </citation>
    <scope>NUCLEOTIDE SEQUENCE</scope>
    <source>
        <strain evidence="4">M34</strain>
    </source>
</reference>
<dbReference type="GO" id="GO:0046872">
    <property type="term" value="F:metal ion binding"/>
    <property type="evidence" value="ECO:0007669"/>
    <property type="project" value="UniProtKB-KW"/>
</dbReference>
<comment type="similarity">
    <text evidence="1 2">Belongs to the iron/ascorbate-dependent oxidoreductase family.</text>
</comment>
<dbReference type="GO" id="GO:0044283">
    <property type="term" value="P:small molecule biosynthetic process"/>
    <property type="evidence" value="ECO:0007669"/>
    <property type="project" value="UniProtKB-ARBA"/>
</dbReference>
<keyword evidence="2" id="KW-0479">Metal-binding</keyword>
<dbReference type="GO" id="GO:0016491">
    <property type="term" value="F:oxidoreductase activity"/>
    <property type="evidence" value="ECO:0007669"/>
    <property type="project" value="UniProtKB-KW"/>
</dbReference>
<evidence type="ECO:0000313" key="4">
    <source>
        <dbReference type="EMBL" id="KAG4416267.1"/>
    </source>
</evidence>
<proteinExistence type="inferred from homology"/>
<dbReference type="Pfam" id="PF14226">
    <property type="entry name" value="DIOX_N"/>
    <property type="match status" value="1"/>
</dbReference>
<dbReference type="InterPro" id="IPR027443">
    <property type="entry name" value="IPNS-like_sf"/>
</dbReference>
<organism evidence="4 5">
    <name type="scientific">Cadophora malorum</name>
    <dbReference type="NCBI Taxonomy" id="108018"/>
    <lineage>
        <taxon>Eukaryota</taxon>
        <taxon>Fungi</taxon>
        <taxon>Dikarya</taxon>
        <taxon>Ascomycota</taxon>
        <taxon>Pezizomycotina</taxon>
        <taxon>Leotiomycetes</taxon>
        <taxon>Helotiales</taxon>
        <taxon>Ploettnerulaceae</taxon>
        <taxon>Cadophora</taxon>
    </lineage>
</organism>
<evidence type="ECO:0000256" key="1">
    <source>
        <dbReference type="ARBA" id="ARBA00008056"/>
    </source>
</evidence>
<dbReference type="PROSITE" id="PS51471">
    <property type="entry name" value="FE2OG_OXY"/>
    <property type="match status" value="1"/>
</dbReference>
<feature type="domain" description="Fe2OG dioxygenase" evidence="3">
    <location>
        <begin position="146"/>
        <end position="250"/>
    </location>
</feature>
<evidence type="ECO:0000313" key="5">
    <source>
        <dbReference type="Proteomes" id="UP000664132"/>
    </source>
</evidence>
<keyword evidence="2" id="KW-0408">Iron</keyword>
<name>A0A8H7TBV6_9HELO</name>
<dbReference type="PANTHER" id="PTHR47990">
    <property type="entry name" value="2-OXOGLUTARATE (2OG) AND FE(II)-DEPENDENT OXYGENASE SUPERFAMILY PROTEIN-RELATED"/>
    <property type="match status" value="1"/>
</dbReference>
<dbReference type="AlphaFoldDB" id="A0A8H7TBV6"/>
<dbReference type="SUPFAM" id="SSF51197">
    <property type="entry name" value="Clavaminate synthase-like"/>
    <property type="match status" value="1"/>
</dbReference>
<gene>
    <name evidence="4" type="ORF">IFR04_010613</name>
</gene>
<dbReference type="Pfam" id="PF03171">
    <property type="entry name" value="2OG-FeII_Oxy"/>
    <property type="match status" value="1"/>
</dbReference>
<dbReference type="Proteomes" id="UP000664132">
    <property type="component" value="Unassembled WGS sequence"/>
</dbReference>
<sequence length="313" mass="35672">MSAPPILDFSRHRVPEHLQSHVFDCSKKFFNQPLDEKRKVSKDLNTWNRGYEFLRSQMLEEGTSPELKEGYYIGEDLPTTHPYFLQKKLNSGPNMWPESMEGVGDFKQTTMEYYQETCKLAKDILKVLALSLELPETYFDEFTSGAVATMRLLHYPPQPADSDEKLSRGIGAHTDFGAVTLLLQEEVDGLQVWDKDTLTWLDVVPTKGAYVVNLGNMFMRWSNDRYISNIHRVINKSGKERYSIPVFFSGNPDYMIECLPNCCEAGQKPTYPPISVADAVGGSYRESYGRAKAHKEKIQIQSPVAHARKEVTV</sequence>
<dbReference type="Gene3D" id="2.60.120.330">
    <property type="entry name" value="B-lactam Antibiotic, Isopenicillin N Synthase, Chain"/>
    <property type="match status" value="1"/>
</dbReference>
<comment type="caution">
    <text evidence="4">The sequence shown here is derived from an EMBL/GenBank/DDBJ whole genome shotgun (WGS) entry which is preliminary data.</text>
</comment>
<accession>A0A8H7TBV6</accession>
<dbReference type="EMBL" id="JAFJYH010000192">
    <property type="protein sequence ID" value="KAG4416267.1"/>
    <property type="molecule type" value="Genomic_DNA"/>
</dbReference>
<protein>
    <recommendedName>
        <fullName evidence="3">Fe2OG dioxygenase domain-containing protein</fullName>
    </recommendedName>
</protein>
<evidence type="ECO:0000259" key="3">
    <source>
        <dbReference type="PROSITE" id="PS51471"/>
    </source>
</evidence>
<dbReference type="OrthoDB" id="288590at2759"/>
<dbReference type="InterPro" id="IPR026992">
    <property type="entry name" value="DIOX_N"/>
</dbReference>
<keyword evidence="2" id="KW-0560">Oxidoreductase</keyword>
<dbReference type="InterPro" id="IPR050231">
    <property type="entry name" value="Iron_ascorbate_oxido_reductase"/>
</dbReference>
<dbReference type="InterPro" id="IPR044861">
    <property type="entry name" value="IPNS-like_FE2OG_OXY"/>
</dbReference>
<dbReference type="InterPro" id="IPR005123">
    <property type="entry name" value="Oxoglu/Fe-dep_dioxygenase_dom"/>
</dbReference>